<name>A0A1R3XEE6_9RHOB</name>
<proteinExistence type="predicted"/>
<reference evidence="3" key="1">
    <citation type="submission" date="2017-01" db="EMBL/GenBank/DDBJ databases">
        <authorList>
            <person name="Varghese N."/>
            <person name="Submissions S."/>
        </authorList>
    </citation>
    <scope>NUCLEOTIDE SEQUENCE [LARGE SCALE GENOMIC DNA]</scope>
    <source>
        <strain evidence="3">DSM 29591</strain>
    </source>
</reference>
<dbReference type="STRING" id="287098.SAMN05421665_2676"/>
<keyword evidence="1" id="KW-0732">Signal</keyword>
<feature type="signal peptide" evidence="1">
    <location>
        <begin position="1"/>
        <end position="26"/>
    </location>
</feature>
<evidence type="ECO:0000313" key="3">
    <source>
        <dbReference type="Proteomes" id="UP000186997"/>
    </source>
</evidence>
<feature type="chain" id="PRO_5010265471" evidence="1">
    <location>
        <begin position="27"/>
        <end position="330"/>
    </location>
</feature>
<evidence type="ECO:0000256" key="1">
    <source>
        <dbReference type="SAM" id="SignalP"/>
    </source>
</evidence>
<dbReference type="OrthoDB" id="7956241at2"/>
<dbReference type="EMBL" id="FTPR01000002">
    <property type="protein sequence ID" value="SIT88314.1"/>
    <property type="molecule type" value="Genomic_DNA"/>
</dbReference>
<evidence type="ECO:0000313" key="2">
    <source>
        <dbReference type="EMBL" id="SIT88314.1"/>
    </source>
</evidence>
<organism evidence="2 3">
    <name type="scientific">Yoonia rosea</name>
    <dbReference type="NCBI Taxonomy" id="287098"/>
    <lineage>
        <taxon>Bacteria</taxon>
        <taxon>Pseudomonadati</taxon>
        <taxon>Pseudomonadota</taxon>
        <taxon>Alphaproteobacteria</taxon>
        <taxon>Rhodobacterales</taxon>
        <taxon>Paracoccaceae</taxon>
        <taxon>Yoonia</taxon>
    </lineage>
</organism>
<sequence length="330" mass="35492">MSRLKTIKTIASTLTVALSIGFVAQYGETTPDMAGADVLETYNKPPQSLMLSTNAEGQAVFGVPNIVTTPLDHTANAKRVVAVDSVYTEFDAPQFQSIMATPTPGCETVLDTRRETAALVTLSIASPCLTNESFVVSHSGLRVSATTDRSGNAQVLMPALVPNAEFEVTFDNILKASSEVFVPELRRYDRAVLQWSTTDNMRLHALENGAQIGDPGHVWSASFHTAEDTRDGKNGFVLYLGDAEAEIPFQAEVYTFPEGQMNRNSGVDLRVGVNVTAANCGREIDAGTIQTNSGQTLVVNEITLQMPACDQVGEVTLIQNKFTNLAVVSN</sequence>
<dbReference type="RefSeq" id="WP_076660419.1">
    <property type="nucleotide sequence ID" value="NZ_FTPR01000002.1"/>
</dbReference>
<protein>
    <submittedName>
        <fullName evidence="2">Uncharacterized protein</fullName>
    </submittedName>
</protein>
<dbReference type="AlphaFoldDB" id="A0A1R3XEE6"/>
<gene>
    <name evidence="2" type="ORF">SAMN05421665_2676</name>
</gene>
<keyword evidence="3" id="KW-1185">Reference proteome</keyword>
<accession>A0A1R3XEE6</accession>
<dbReference type="Proteomes" id="UP000186997">
    <property type="component" value="Unassembled WGS sequence"/>
</dbReference>